<evidence type="ECO:0000256" key="3">
    <source>
        <dbReference type="ARBA" id="ARBA00011489"/>
    </source>
</evidence>
<keyword evidence="4 8" id="KW-1003">Cell membrane</keyword>
<dbReference type="NCBIfam" id="TIGR01569">
    <property type="entry name" value="A_tha_TIGR01569"/>
    <property type="match status" value="1"/>
</dbReference>
<comment type="caution">
    <text evidence="8">Lacks conserved residue(s) required for the propagation of feature annotation.</text>
</comment>
<comment type="subcellular location">
    <subcellularLocation>
        <location evidence="1 8">Cell membrane</location>
        <topology evidence="1 8">Multi-pass membrane protein</topology>
    </subcellularLocation>
</comment>
<dbReference type="Proteomes" id="UP000585474">
    <property type="component" value="Unassembled WGS sequence"/>
</dbReference>
<keyword evidence="5 8" id="KW-0812">Transmembrane</keyword>
<evidence type="ECO:0000256" key="9">
    <source>
        <dbReference type="SAM" id="MobiDB-lite"/>
    </source>
</evidence>
<dbReference type="InterPro" id="IPR006702">
    <property type="entry name" value="CASP_dom"/>
</dbReference>
<evidence type="ECO:0000259" key="10">
    <source>
        <dbReference type="Pfam" id="PF04535"/>
    </source>
</evidence>
<gene>
    <name evidence="11" type="ORF">Acr_07g0017960</name>
</gene>
<evidence type="ECO:0000256" key="6">
    <source>
        <dbReference type="ARBA" id="ARBA00022989"/>
    </source>
</evidence>
<dbReference type="EMBL" id="BJWL01000007">
    <property type="protein sequence ID" value="GFY91600.1"/>
    <property type="molecule type" value="Genomic_DNA"/>
</dbReference>
<reference evidence="11 12" key="1">
    <citation type="submission" date="2019-07" db="EMBL/GenBank/DDBJ databases">
        <title>De Novo Assembly of kiwifruit Actinidia rufa.</title>
        <authorList>
            <person name="Sugita-Konishi S."/>
            <person name="Sato K."/>
            <person name="Mori E."/>
            <person name="Abe Y."/>
            <person name="Kisaki G."/>
            <person name="Hamano K."/>
            <person name="Suezawa K."/>
            <person name="Otani M."/>
            <person name="Fukuda T."/>
            <person name="Manabe T."/>
            <person name="Gomi K."/>
            <person name="Tabuchi M."/>
            <person name="Akimitsu K."/>
            <person name="Kataoka I."/>
        </authorList>
    </citation>
    <scope>NUCLEOTIDE SEQUENCE [LARGE SCALE GENOMIC DNA]</scope>
    <source>
        <strain evidence="12">cv. Fuchu</strain>
    </source>
</reference>
<sequence>MDTQNYNGGTMEGGKREKEVTGGGGVRCSEFGLRVLAFALTLAAAIVLGVDTQTKVVPVPVVSTLPPLNVPVTAKWHYLSAFVAADSGGRDGYGFGKHVPMLPYLWSSHWQIGVEKKGLALIITILDIVMVALLFSGEGAAAAVGIIGYKGNSHVRWNKVCNVFEEFCHQVAAALVLSLLGSVAFFLLVVLAALNLHKKCK</sequence>
<evidence type="ECO:0000256" key="5">
    <source>
        <dbReference type="ARBA" id="ARBA00022692"/>
    </source>
</evidence>
<comment type="caution">
    <text evidence="11">The sequence shown here is derived from an EMBL/GenBank/DDBJ whole genome shotgun (WGS) entry which is preliminary data.</text>
</comment>
<evidence type="ECO:0000313" key="11">
    <source>
        <dbReference type="EMBL" id="GFY91600.1"/>
    </source>
</evidence>
<evidence type="ECO:0000256" key="2">
    <source>
        <dbReference type="ARBA" id="ARBA00007651"/>
    </source>
</evidence>
<evidence type="ECO:0000256" key="4">
    <source>
        <dbReference type="ARBA" id="ARBA00022475"/>
    </source>
</evidence>
<keyword evidence="6 8" id="KW-1133">Transmembrane helix</keyword>
<accession>A0A7J0EYV3</accession>
<comment type="similarity">
    <text evidence="2 8">Belongs to the Casparian strip membrane proteins (CASP) family.</text>
</comment>
<evidence type="ECO:0000256" key="7">
    <source>
        <dbReference type="ARBA" id="ARBA00023136"/>
    </source>
</evidence>
<feature type="domain" description="Casparian strip membrane protein" evidence="10">
    <location>
        <begin position="25"/>
        <end position="83"/>
    </location>
</feature>
<feature type="domain" description="Casparian strip membrane protein" evidence="10">
    <location>
        <begin position="115"/>
        <end position="183"/>
    </location>
</feature>
<organism evidence="11 12">
    <name type="scientific">Actinidia rufa</name>
    <dbReference type="NCBI Taxonomy" id="165716"/>
    <lineage>
        <taxon>Eukaryota</taxon>
        <taxon>Viridiplantae</taxon>
        <taxon>Streptophyta</taxon>
        <taxon>Embryophyta</taxon>
        <taxon>Tracheophyta</taxon>
        <taxon>Spermatophyta</taxon>
        <taxon>Magnoliopsida</taxon>
        <taxon>eudicotyledons</taxon>
        <taxon>Gunneridae</taxon>
        <taxon>Pentapetalae</taxon>
        <taxon>asterids</taxon>
        <taxon>Ericales</taxon>
        <taxon>Actinidiaceae</taxon>
        <taxon>Actinidia</taxon>
    </lineage>
</organism>
<evidence type="ECO:0000313" key="12">
    <source>
        <dbReference type="Proteomes" id="UP000585474"/>
    </source>
</evidence>
<comment type="subunit">
    <text evidence="3 8">Homodimer and heterodimers.</text>
</comment>
<feature type="transmembrane region" description="Helical" evidence="8">
    <location>
        <begin position="119"/>
        <end position="149"/>
    </location>
</feature>
<feature type="transmembrane region" description="Helical" evidence="8">
    <location>
        <begin position="169"/>
        <end position="194"/>
    </location>
</feature>
<keyword evidence="12" id="KW-1185">Reference proteome</keyword>
<protein>
    <recommendedName>
        <fullName evidence="8">CASP-like protein</fullName>
    </recommendedName>
</protein>
<dbReference type="OrthoDB" id="1898688at2759"/>
<dbReference type="GO" id="GO:0005886">
    <property type="term" value="C:plasma membrane"/>
    <property type="evidence" value="ECO:0007669"/>
    <property type="project" value="UniProtKB-SubCell"/>
</dbReference>
<dbReference type="InterPro" id="IPR044173">
    <property type="entry name" value="CASPL"/>
</dbReference>
<dbReference type="Pfam" id="PF04535">
    <property type="entry name" value="CASP_dom"/>
    <property type="match status" value="2"/>
</dbReference>
<feature type="region of interest" description="Disordered" evidence="9">
    <location>
        <begin position="1"/>
        <end position="22"/>
    </location>
</feature>
<evidence type="ECO:0000256" key="1">
    <source>
        <dbReference type="ARBA" id="ARBA00004651"/>
    </source>
</evidence>
<dbReference type="PANTHER" id="PTHR36488">
    <property type="entry name" value="CASP-LIKE PROTEIN 1U1"/>
    <property type="match status" value="1"/>
</dbReference>
<proteinExistence type="inferred from homology"/>
<feature type="transmembrane region" description="Helical" evidence="8">
    <location>
        <begin position="31"/>
        <end position="50"/>
    </location>
</feature>
<name>A0A7J0EYV3_9ERIC</name>
<keyword evidence="7 8" id="KW-0472">Membrane</keyword>
<dbReference type="InterPro" id="IPR006459">
    <property type="entry name" value="CASP/CASPL"/>
</dbReference>
<dbReference type="AlphaFoldDB" id="A0A7J0EYV3"/>
<dbReference type="PANTHER" id="PTHR36488:SF8">
    <property type="entry name" value="CASP-LIKE PROTEIN 1U1"/>
    <property type="match status" value="1"/>
</dbReference>
<evidence type="ECO:0000256" key="8">
    <source>
        <dbReference type="RuleBase" id="RU361233"/>
    </source>
</evidence>